<accession>A0AC58S3Y2</accession>
<proteinExistence type="predicted"/>
<evidence type="ECO:0000313" key="1">
    <source>
        <dbReference type="Proteomes" id="UP000790787"/>
    </source>
</evidence>
<name>A0AC58S3Y2_TOBAC</name>
<dbReference type="Proteomes" id="UP000790787">
    <property type="component" value="Chromosome 10"/>
</dbReference>
<protein>
    <submittedName>
        <fullName evidence="2">Uncharacterized protein LOC142164834</fullName>
    </submittedName>
</protein>
<reference evidence="1" key="1">
    <citation type="journal article" date="2014" name="Nat. Commun.">
        <title>The tobacco genome sequence and its comparison with those of tomato and potato.</title>
        <authorList>
            <person name="Sierro N."/>
            <person name="Battey J.N."/>
            <person name="Ouadi S."/>
            <person name="Bakaher N."/>
            <person name="Bovet L."/>
            <person name="Willig A."/>
            <person name="Goepfert S."/>
            <person name="Peitsch M.C."/>
            <person name="Ivanov N.V."/>
        </authorList>
    </citation>
    <scope>NUCLEOTIDE SEQUENCE [LARGE SCALE GENOMIC DNA]</scope>
</reference>
<gene>
    <name evidence="2" type="primary">LOC142164834</name>
</gene>
<reference evidence="2" key="2">
    <citation type="submission" date="2025-08" db="UniProtKB">
        <authorList>
            <consortium name="RefSeq"/>
        </authorList>
    </citation>
    <scope>IDENTIFICATION</scope>
    <source>
        <tissue evidence="2">Leaf</tissue>
    </source>
</reference>
<sequence>MDIRGAIQLLTQIVSNQAQRQGTSEVHETSSSRSREFLNMKPPVFTGSKKDEDPQNFIDEVQKIFRVMHATDTEAVELAAYQLKDVANTWYETWEESRGEDADPATWKDFANAFLEHFLPIEVLEAKALEFERLIQNDMSVNEYYLKFVSLAKYAPEMVRDMRARVRRFVLGLSDDLFADANIAAQNNDMTITKMVAFVQGNEDRLKEEERLQREKEREFSKRDKSAGNFNHGGSQVGGNRQFFKKSKSGPAPSSASAPVSRSKFNKKNQNFRTIDSQSQASVGYRVPGYPICNTCGKRHPGLCCLGTNSCFGCGQQGQFLRDCPSAKQNNGGNAAQSTNSVAHHNSQSQQGRGATKSNNAGGGRNRLYALADRQDTEARGDVVTGMLTIFTFDSYALIDPGSTLSYVTPYIAKKFGIELEKLCEPFEVSTPVGESVIARCIYKGCPVKVHHHLTVADLVELEMLDFDVIMGMDWLESCYAKVGCRTKIVSFEFPGEPVLEWKGDALAPRGRFISYLKARKMISKGYIYHLVRVKDADAQIPTLQSVPIVNKFLEVFPEDLHGIPSDREIDFGIDLLPGTKPISIPPYRMAPAELKELKVQLKDFLDKGFIRPSVSPWGEGVRVDSQKVEAVKNWPRPTSVSDIRSFLGLAGYYRRFVEGFSSISSPLTRLTQKKVKFQWSDTCEKSFEELKKRLTSAPHGKVIAYASRQLKAHEKNYPTHDLELAAVVFALKIWRHYLYGVHVDIFTDHKSLQYIFKQRELNLRQRRWLELLKDYDVDILYHTGKANVVADALSRRSIGSLAHIEADQRTMMKEVHRLANLGVRLLDSEDGGVVLQNRAESSLVAEVKEKHFSDPYLLQLKEGIHKHKTIVFEQGGDDGTLRYRGRLCVPDVNGLREQIMSEAHNSRYSIHPGSTMMYHDLKEVEEATWEAEEDMKSRYPHLFEEQKENVEVRGDASTM</sequence>
<evidence type="ECO:0000313" key="2">
    <source>
        <dbReference type="RefSeq" id="XP_075079683.1"/>
    </source>
</evidence>
<keyword evidence="1" id="KW-1185">Reference proteome</keyword>
<organism evidence="1 2">
    <name type="scientific">Nicotiana tabacum</name>
    <name type="common">Common tobacco</name>
    <dbReference type="NCBI Taxonomy" id="4097"/>
    <lineage>
        <taxon>Eukaryota</taxon>
        <taxon>Viridiplantae</taxon>
        <taxon>Streptophyta</taxon>
        <taxon>Embryophyta</taxon>
        <taxon>Tracheophyta</taxon>
        <taxon>Spermatophyta</taxon>
        <taxon>Magnoliopsida</taxon>
        <taxon>eudicotyledons</taxon>
        <taxon>Gunneridae</taxon>
        <taxon>Pentapetalae</taxon>
        <taxon>asterids</taxon>
        <taxon>lamiids</taxon>
        <taxon>Solanales</taxon>
        <taxon>Solanaceae</taxon>
        <taxon>Nicotianoideae</taxon>
        <taxon>Nicotianeae</taxon>
        <taxon>Nicotiana</taxon>
    </lineage>
</organism>
<dbReference type="RefSeq" id="XP_075079683.1">
    <property type="nucleotide sequence ID" value="XM_075223582.1"/>
</dbReference>